<keyword evidence="2" id="KW-0238">DNA-binding</keyword>
<dbReference type="SMART" id="SM00345">
    <property type="entry name" value="HTH_GNTR"/>
    <property type="match status" value="1"/>
</dbReference>
<dbReference type="GO" id="GO:0003700">
    <property type="term" value="F:DNA-binding transcription factor activity"/>
    <property type="evidence" value="ECO:0007669"/>
    <property type="project" value="InterPro"/>
</dbReference>
<dbReference type="PROSITE" id="PS50949">
    <property type="entry name" value="HTH_GNTR"/>
    <property type="match status" value="1"/>
</dbReference>
<evidence type="ECO:0000313" key="6">
    <source>
        <dbReference type="Proteomes" id="UP000494329"/>
    </source>
</evidence>
<dbReference type="CDD" id="cd07377">
    <property type="entry name" value="WHTH_GntR"/>
    <property type="match status" value="1"/>
</dbReference>
<dbReference type="AlphaFoldDB" id="A0A6J5E1V0"/>
<dbReference type="GO" id="GO:0003677">
    <property type="term" value="F:DNA binding"/>
    <property type="evidence" value="ECO:0007669"/>
    <property type="project" value="UniProtKB-KW"/>
</dbReference>
<gene>
    <name evidence="5" type="ORF">LMG29739_03376</name>
</gene>
<dbReference type="Pfam" id="PF00392">
    <property type="entry name" value="GntR"/>
    <property type="match status" value="1"/>
</dbReference>
<proteinExistence type="predicted"/>
<keyword evidence="3" id="KW-0804">Transcription</keyword>
<name>A0A6J5E1V0_9BURK</name>
<protein>
    <recommendedName>
        <fullName evidence="4">HTH gntR-type domain-containing protein</fullName>
    </recommendedName>
</protein>
<dbReference type="InterPro" id="IPR008920">
    <property type="entry name" value="TF_FadR/GntR_C"/>
</dbReference>
<dbReference type="RefSeq" id="WP_175112070.1">
    <property type="nucleotide sequence ID" value="NZ_CADIKF010000025.1"/>
</dbReference>
<dbReference type="Pfam" id="PF07729">
    <property type="entry name" value="FCD"/>
    <property type="match status" value="1"/>
</dbReference>
<dbReference type="InterPro" id="IPR011711">
    <property type="entry name" value="GntR_C"/>
</dbReference>
<dbReference type="InterPro" id="IPR036390">
    <property type="entry name" value="WH_DNA-bd_sf"/>
</dbReference>
<evidence type="ECO:0000256" key="1">
    <source>
        <dbReference type="ARBA" id="ARBA00023015"/>
    </source>
</evidence>
<keyword evidence="6" id="KW-1185">Reference proteome</keyword>
<dbReference type="Proteomes" id="UP000494329">
    <property type="component" value="Unassembled WGS sequence"/>
</dbReference>
<evidence type="ECO:0000256" key="3">
    <source>
        <dbReference type="ARBA" id="ARBA00023163"/>
    </source>
</evidence>
<organism evidence="5 6">
    <name type="scientific">Paraburkholderia solisilvae</name>
    <dbReference type="NCBI Taxonomy" id="624376"/>
    <lineage>
        <taxon>Bacteria</taxon>
        <taxon>Pseudomonadati</taxon>
        <taxon>Pseudomonadota</taxon>
        <taxon>Betaproteobacteria</taxon>
        <taxon>Burkholderiales</taxon>
        <taxon>Burkholderiaceae</taxon>
        <taxon>Paraburkholderia</taxon>
    </lineage>
</organism>
<dbReference type="Gene3D" id="1.20.120.530">
    <property type="entry name" value="GntR ligand-binding domain-like"/>
    <property type="match status" value="1"/>
</dbReference>
<sequence length="222" mass="24401">MARHFQTAQQYVLNTLRAEILSGRHPANTRLRQEEVAARLDVSTTPVREAFRDLRAEGLVSIDPNKGVVTRGLTADDVDEIYALRIVLEPMLAQRACRRASVAQFDAAAACHQTMLDTATPEAWSVLNETFHEHLVACEADTRLFAMVGALLSVARPYVALAMHVQQDIMASNNAEHAALLAAYRARDEKAVYDQTREHLRNTLAAVVRCVSRGAQGIAAVA</sequence>
<evidence type="ECO:0000313" key="5">
    <source>
        <dbReference type="EMBL" id="CAB3760399.1"/>
    </source>
</evidence>
<evidence type="ECO:0000259" key="4">
    <source>
        <dbReference type="PROSITE" id="PS50949"/>
    </source>
</evidence>
<accession>A0A6J5E1V0</accession>
<dbReference type="SUPFAM" id="SSF48008">
    <property type="entry name" value="GntR ligand-binding domain-like"/>
    <property type="match status" value="1"/>
</dbReference>
<dbReference type="InterPro" id="IPR000524">
    <property type="entry name" value="Tscrpt_reg_HTH_GntR"/>
</dbReference>
<dbReference type="EMBL" id="CADIKF010000025">
    <property type="protein sequence ID" value="CAB3760399.1"/>
    <property type="molecule type" value="Genomic_DNA"/>
</dbReference>
<keyword evidence="1" id="KW-0805">Transcription regulation</keyword>
<dbReference type="SMART" id="SM00895">
    <property type="entry name" value="FCD"/>
    <property type="match status" value="1"/>
</dbReference>
<dbReference type="PANTHER" id="PTHR43537:SF24">
    <property type="entry name" value="GLUCONATE OPERON TRANSCRIPTIONAL REPRESSOR"/>
    <property type="match status" value="1"/>
</dbReference>
<feature type="domain" description="HTH gntR-type" evidence="4">
    <location>
        <begin position="6"/>
        <end position="73"/>
    </location>
</feature>
<dbReference type="PANTHER" id="PTHR43537">
    <property type="entry name" value="TRANSCRIPTIONAL REGULATOR, GNTR FAMILY"/>
    <property type="match status" value="1"/>
</dbReference>
<evidence type="ECO:0000256" key="2">
    <source>
        <dbReference type="ARBA" id="ARBA00023125"/>
    </source>
</evidence>
<dbReference type="Gene3D" id="1.10.10.10">
    <property type="entry name" value="Winged helix-like DNA-binding domain superfamily/Winged helix DNA-binding domain"/>
    <property type="match status" value="1"/>
</dbReference>
<dbReference type="SUPFAM" id="SSF46785">
    <property type="entry name" value="Winged helix' DNA-binding domain"/>
    <property type="match status" value="1"/>
</dbReference>
<dbReference type="InterPro" id="IPR036388">
    <property type="entry name" value="WH-like_DNA-bd_sf"/>
</dbReference>
<reference evidence="5 6" key="1">
    <citation type="submission" date="2020-04" db="EMBL/GenBank/DDBJ databases">
        <authorList>
            <person name="De Canck E."/>
        </authorList>
    </citation>
    <scope>NUCLEOTIDE SEQUENCE [LARGE SCALE GENOMIC DNA]</scope>
    <source>
        <strain evidence="5 6">LMG 29739</strain>
    </source>
</reference>